<evidence type="ECO:0000256" key="3">
    <source>
        <dbReference type="ARBA" id="ARBA00023002"/>
    </source>
</evidence>
<dbReference type="Pfam" id="PF00775">
    <property type="entry name" value="Dioxygenase_C"/>
    <property type="match status" value="1"/>
</dbReference>
<organism evidence="5 6">
    <name type="scientific">Emticicia agri</name>
    <dbReference type="NCBI Taxonomy" id="2492393"/>
    <lineage>
        <taxon>Bacteria</taxon>
        <taxon>Pseudomonadati</taxon>
        <taxon>Bacteroidota</taxon>
        <taxon>Cytophagia</taxon>
        <taxon>Cytophagales</taxon>
        <taxon>Leadbetterellaceae</taxon>
        <taxon>Emticicia</taxon>
    </lineage>
</organism>
<evidence type="ECO:0000313" key="6">
    <source>
        <dbReference type="Proteomes" id="UP000293162"/>
    </source>
</evidence>
<evidence type="ECO:0000259" key="4">
    <source>
        <dbReference type="Pfam" id="PF00775"/>
    </source>
</evidence>
<reference evidence="5 6" key="1">
    <citation type="submission" date="2019-02" db="EMBL/GenBank/DDBJ databases">
        <title>Bacterial novel species Emticicia sp. 17J42-9 isolated from soil.</title>
        <authorList>
            <person name="Jung H.-Y."/>
        </authorList>
    </citation>
    <scope>NUCLEOTIDE SEQUENCE [LARGE SCALE GENOMIC DNA]</scope>
    <source>
        <strain evidence="5 6">17J42-9</strain>
    </source>
</reference>
<protein>
    <submittedName>
        <fullName evidence="5">Intradiol ring-cleavage dioxygenase</fullName>
    </submittedName>
</protein>
<dbReference type="Gene3D" id="2.60.130.10">
    <property type="entry name" value="Aromatic compound dioxygenase"/>
    <property type="match status" value="1"/>
</dbReference>
<dbReference type="InterPro" id="IPR000627">
    <property type="entry name" value="Intradiol_dOase_C"/>
</dbReference>
<keyword evidence="3" id="KW-0560">Oxidoreductase</keyword>
<dbReference type="InterPro" id="IPR015889">
    <property type="entry name" value="Intradiol_dOase_core"/>
</dbReference>
<name>A0A4Q5M2T6_9BACT</name>
<keyword evidence="2 5" id="KW-0223">Dioxygenase</keyword>
<comment type="similarity">
    <text evidence="1">Belongs to the intradiol ring-cleavage dioxygenase family.</text>
</comment>
<dbReference type="PANTHER" id="PTHR33711:SF7">
    <property type="entry name" value="INTRADIOL RING-CLEAVAGE DIOXYGENASES DOMAIN-CONTAINING PROTEIN-RELATED"/>
    <property type="match status" value="1"/>
</dbReference>
<dbReference type="OrthoDB" id="933561at2"/>
<sequence length="199" mass="22599">MKKLMLIILLPLGLSAQKQVGGPCECCEAIYQRMPANLSWETQISDKNEEGEPMEITGIIYQKDGKTPAPHVILYVYHTDAKGNYSRGTGEDCAKRNGKLRGWMKTDNMGRYKFVSIRPASYPNATIPAHIHPVIKEPNKNEYYVDEYRFEGDRFLTKEETARDENRGGSGIIKLTKNDKGVWIGKRDIILGMNIPNYN</sequence>
<feature type="domain" description="Intradiol ring-cleavage dioxygenases" evidence="4">
    <location>
        <begin position="42"/>
        <end position="158"/>
    </location>
</feature>
<keyword evidence="6" id="KW-1185">Reference proteome</keyword>
<gene>
    <name evidence="5" type="ORF">EWM59_05650</name>
</gene>
<dbReference type="SUPFAM" id="SSF49482">
    <property type="entry name" value="Aromatic compound dioxygenase"/>
    <property type="match status" value="1"/>
</dbReference>
<dbReference type="AlphaFoldDB" id="A0A4Q5M2T6"/>
<comment type="caution">
    <text evidence="5">The sequence shown here is derived from an EMBL/GenBank/DDBJ whole genome shotgun (WGS) entry which is preliminary data.</text>
</comment>
<evidence type="ECO:0000313" key="5">
    <source>
        <dbReference type="EMBL" id="RYU96634.1"/>
    </source>
</evidence>
<dbReference type="GO" id="GO:0008199">
    <property type="term" value="F:ferric iron binding"/>
    <property type="evidence" value="ECO:0007669"/>
    <property type="project" value="InterPro"/>
</dbReference>
<dbReference type="RefSeq" id="WP_130019969.1">
    <property type="nucleotide sequence ID" value="NZ_SEWF01000006.1"/>
</dbReference>
<dbReference type="EMBL" id="SEWF01000006">
    <property type="protein sequence ID" value="RYU96634.1"/>
    <property type="molecule type" value="Genomic_DNA"/>
</dbReference>
<dbReference type="PANTHER" id="PTHR33711">
    <property type="entry name" value="DIOXYGENASE, PUTATIVE (AFU_ORTHOLOGUE AFUA_2G02910)-RELATED"/>
    <property type="match status" value="1"/>
</dbReference>
<evidence type="ECO:0000256" key="1">
    <source>
        <dbReference type="ARBA" id="ARBA00007825"/>
    </source>
</evidence>
<dbReference type="Proteomes" id="UP000293162">
    <property type="component" value="Unassembled WGS sequence"/>
</dbReference>
<dbReference type="GO" id="GO:0016702">
    <property type="term" value="F:oxidoreductase activity, acting on single donors with incorporation of molecular oxygen, incorporation of two atoms of oxygen"/>
    <property type="evidence" value="ECO:0007669"/>
    <property type="project" value="InterPro"/>
</dbReference>
<proteinExistence type="inferred from homology"/>
<dbReference type="InterPro" id="IPR050770">
    <property type="entry name" value="Intradiol_RC_Dioxygenase"/>
</dbReference>
<accession>A0A4Q5M2T6</accession>
<evidence type="ECO:0000256" key="2">
    <source>
        <dbReference type="ARBA" id="ARBA00022964"/>
    </source>
</evidence>